<dbReference type="Proteomes" id="UP001341840">
    <property type="component" value="Unassembled WGS sequence"/>
</dbReference>
<feature type="compositionally biased region" description="Basic and acidic residues" evidence="1">
    <location>
        <begin position="1"/>
        <end position="12"/>
    </location>
</feature>
<evidence type="ECO:0000313" key="3">
    <source>
        <dbReference type="Proteomes" id="UP001341840"/>
    </source>
</evidence>
<sequence>MDVPGRENEGVRTRLNRRSRNDDVLSEEEDAPSALFSNKGHALGVGNGEAITLDQDSVAQAHVYVLHNYDEVADYIKEHEIEVNNNRGSNGKKQNSITKPSLSGLKGV</sequence>
<feature type="region of interest" description="Disordered" evidence="1">
    <location>
        <begin position="1"/>
        <end position="33"/>
    </location>
</feature>
<dbReference type="PANTHER" id="PTHR48451">
    <property type="entry name" value="DUF4218 DOMAIN-CONTAINING PROTEIN"/>
    <property type="match status" value="1"/>
</dbReference>
<keyword evidence="3" id="KW-1185">Reference proteome</keyword>
<reference evidence="2 3" key="1">
    <citation type="journal article" date="2023" name="Plants (Basel)">
        <title>Bridging the Gap: Combining Genomics and Transcriptomics Approaches to Understand Stylosanthes scabra, an Orphan Legume from the Brazilian Caatinga.</title>
        <authorList>
            <person name="Ferreira-Neto J.R.C."/>
            <person name="da Silva M.D."/>
            <person name="Binneck E."/>
            <person name="de Melo N.F."/>
            <person name="da Silva R.H."/>
            <person name="de Melo A.L.T.M."/>
            <person name="Pandolfi V."/>
            <person name="Bustamante F.O."/>
            <person name="Brasileiro-Vidal A.C."/>
            <person name="Benko-Iseppon A.M."/>
        </authorList>
    </citation>
    <scope>NUCLEOTIDE SEQUENCE [LARGE SCALE GENOMIC DNA]</scope>
    <source>
        <tissue evidence="2">Leaves</tissue>
    </source>
</reference>
<gene>
    <name evidence="2" type="ORF">PIB30_073898</name>
</gene>
<dbReference type="PANTHER" id="PTHR48451:SF1">
    <property type="entry name" value="DUF4218 DOMAIN-CONTAINING PROTEIN"/>
    <property type="match status" value="1"/>
</dbReference>
<comment type="caution">
    <text evidence="2">The sequence shown here is derived from an EMBL/GenBank/DDBJ whole genome shotgun (WGS) entry which is preliminary data.</text>
</comment>
<accession>A0ABU6RPW8</accession>
<name>A0ABU6RPW8_9FABA</name>
<proteinExistence type="predicted"/>
<evidence type="ECO:0000256" key="1">
    <source>
        <dbReference type="SAM" id="MobiDB-lite"/>
    </source>
</evidence>
<protein>
    <submittedName>
        <fullName evidence="2">Uncharacterized protein</fullName>
    </submittedName>
</protein>
<organism evidence="2 3">
    <name type="scientific">Stylosanthes scabra</name>
    <dbReference type="NCBI Taxonomy" id="79078"/>
    <lineage>
        <taxon>Eukaryota</taxon>
        <taxon>Viridiplantae</taxon>
        <taxon>Streptophyta</taxon>
        <taxon>Embryophyta</taxon>
        <taxon>Tracheophyta</taxon>
        <taxon>Spermatophyta</taxon>
        <taxon>Magnoliopsida</taxon>
        <taxon>eudicotyledons</taxon>
        <taxon>Gunneridae</taxon>
        <taxon>Pentapetalae</taxon>
        <taxon>rosids</taxon>
        <taxon>fabids</taxon>
        <taxon>Fabales</taxon>
        <taxon>Fabaceae</taxon>
        <taxon>Papilionoideae</taxon>
        <taxon>50 kb inversion clade</taxon>
        <taxon>dalbergioids sensu lato</taxon>
        <taxon>Dalbergieae</taxon>
        <taxon>Pterocarpus clade</taxon>
        <taxon>Stylosanthes</taxon>
    </lineage>
</organism>
<feature type="region of interest" description="Disordered" evidence="1">
    <location>
        <begin position="84"/>
        <end position="108"/>
    </location>
</feature>
<feature type="compositionally biased region" description="Polar residues" evidence="1">
    <location>
        <begin position="84"/>
        <end position="101"/>
    </location>
</feature>
<feature type="non-terminal residue" evidence="2">
    <location>
        <position position="108"/>
    </location>
</feature>
<dbReference type="EMBL" id="JASCZI010031114">
    <property type="protein sequence ID" value="MED6125985.1"/>
    <property type="molecule type" value="Genomic_DNA"/>
</dbReference>
<evidence type="ECO:0000313" key="2">
    <source>
        <dbReference type="EMBL" id="MED6125985.1"/>
    </source>
</evidence>